<keyword evidence="7" id="KW-1185">Reference proteome</keyword>
<dbReference type="OrthoDB" id="5835829at2759"/>
<dbReference type="EMBL" id="PKPP01008243">
    <property type="protein sequence ID" value="PWA51207.1"/>
    <property type="molecule type" value="Genomic_DNA"/>
</dbReference>
<comment type="caution">
    <text evidence="6">The sequence shown here is derived from an EMBL/GenBank/DDBJ whole genome shotgun (WGS) entry which is preliminary data.</text>
</comment>
<dbReference type="Pfam" id="PF26168">
    <property type="entry name" value="Glyco_transf_N"/>
    <property type="match status" value="1"/>
</dbReference>
<organism evidence="6 7">
    <name type="scientific">Artemisia annua</name>
    <name type="common">Sweet wormwood</name>
    <dbReference type="NCBI Taxonomy" id="35608"/>
    <lineage>
        <taxon>Eukaryota</taxon>
        <taxon>Viridiplantae</taxon>
        <taxon>Streptophyta</taxon>
        <taxon>Embryophyta</taxon>
        <taxon>Tracheophyta</taxon>
        <taxon>Spermatophyta</taxon>
        <taxon>Magnoliopsida</taxon>
        <taxon>eudicotyledons</taxon>
        <taxon>Gunneridae</taxon>
        <taxon>Pentapetalae</taxon>
        <taxon>asterids</taxon>
        <taxon>campanulids</taxon>
        <taxon>Asterales</taxon>
        <taxon>Asteraceae</taxon>
        <taxon>Asteroideae</taxon>
        <taxon>Anthemideae</taxon>
        <taxon>Artemisiinae</taxon>
        <taxon>Artemisia</taxon>
    </lineage>
</organism>
<dbReference type="InterPro" id="IPR002213">
    <property type="entry name" value="UDP_glucos_trans"/>
</dbReference>
<feature type="domain" description="Glycosyltransferase N-terminal" evidence="5">
    <location>
        <begin position="10"/>
        <end position="50"/>
    </location>
</feature>
<evidence type="ECO:0000259" key="5">
    <source>
        <dbReference type="Pfam" id="PF26168"/>
    </source>
</evidence>
<evidence type="ECO:0000256" key="4">
    <source>
        <dbReference type="RuleBase" id="RU362057"/>
    </source>
</evidence>
<accession>A0A2U1LQD2</accession>
<evidence type="ECO:0000256" key="2">
    <source>
        <dbReference type="ARBA" id="ARBA00022679"/>
    </source>
</evidence>
<keyword evidence="3" id="KW-0328">Glycosyltransferase</keyword>
<dbReference type="FunFam" id="3.40.50.2000:FF:000019">
    <property type="entry name" value="Glycosyltransferase"/>
    <property type="match status" value="1"/>
</dbReference>
<evidence type="ECO:0000256" key="1">
    <source>
        <dbReference type="ARBA" id="ARBA00009995"/>
    </source>
</evidence>
<dbReference type="Pfam" id="PF00201">
    <property type="entry name" value="UDPGT"/>
    <property type="match status" value="1"/>
</dbReference>
<dbReference type="GO" id="GO:0080043">
    <property type="term" value="F:quercetin 3-O-glucosyltransferase activity"/>
    <property type="evidence" value="ECO:0007669"/>
    <property type="project" value="TreeGrafter"/>
</dbReference>
<name>A0A2U1LQD2_ARTAN</name>
<dbReference type="Gene3D" id="3.40.50.2000">
    <property type="entry name" value="Glycogen Phosphorylase B"/>
    <property type="match status" value="2"/>
</dbReference>
<evidence type="ECO:0000256" key="3">
    <source>
        <dbReference type="RuleBase" id="RU003718"/>
    </source>
</evidence>
<dbReference type="PANTHER" id="PTHR11926:SF1559">
    <property type="entry name" value="GLYCOSYLTRANSFERASE"/>
    <property type="match status" value="1"/>
</dbReference>
<dbReference type="CDD" id="cd03784">
    <property type="entry name" value="GT1_Gtf-like"/>
    <property type="match status" value="1"/>
</dbReference>
<protein>
    <recommendedName>
        <fullName evidence="4">Glycosyltransferase</fullName>
        <ecNumber evidence="4">2.4.1.-</ecNumber>
    </recommendedName>
</protein>
<reference evidence="6 7" key="1">
    <citation type="journal article" date="2018" name="Mol. Plant">
        <title>The genome of Artemisia annua provides insight into the evolution of Asteraceae family and artemisinin biosynthesis.</title>
        <authorList>
            <person name="Shen Q."/>
            <person name="Zhang L."/>
            <person name="Liao Z."/>
            <person name="Wang S."/>
            <person name="Yan T."/>
            <person name="Shi P."/>
            <person name="Liu M."/>
            <person name="Fu X."/>
            <person name="Pan Q."/>
            <person name="Wang Y."/>
            <person name="Lv Z."/>
            <person name="Lu X."/>
            <person name="Zhang F."/>
            <person name="Jiang W."/>
            <person name="Ma Y."/>
            <person name="Chen M."/>
            <person name="Hao X."/>
            <person name="Li L."/>
            <person name="Tang Y."/>
            <person name="Lv G."/>
            <person name="Zhou Y."/>
            <person name="Sun X."/>
            <person name="Brodelius P.E."/>
            <person name="Rose J.K.C."/>
            <person name="Tang K."/>
        </authorList>
    </citation>
    <scope>NUCLEOTIDE SEQUENCE [LARGE SCALE GENOMIC DNA]</scope>
    <source>
        <strain evidence="7">cv. Huhao1</strain>
        <tissue evidence="6">Leaf</tissue>
    </source>
</reference>
<dbReference type="SUPFAM" id="SSF53756">
    <property type="entry name" value="UDP-Glycosyltransferase/glycogen phosphorylase"/>
    <property type="match status" value="1"/>
</dbReference>
<dbReference type="GO" id="GO:0080044">
    <property type="term" value="F:quercetin 7-O-glucosyltransferase activity"/>
    <property type="evidence" value="ECO:0007669"/>
    <property type="project" value="TreeGrafter"/>
</dbReference>
<dbReference type="AlphaFoldDB" id="A0A2U1LQD2"/>
<dbReference type="InterPro" id="IPR058980">
    <property type="entry name" value="Glyco_transf_N"/>
</dbReference>
<evidence type="ECO:0000313" key="6">
    <source>
        <dbReference type="EMBL" id="PWA51207.1"/>
    </source>
</evidence>
<dbReference type="PROSITE" id="PS00375">
    <property type="entry name" value="UDPGT"/>
    <property type="match status" value="1"/>
</dbReference>
<evidence type="ECO:0000313" key="7">
    <source>
        <dbReference type="Proteomes" id="UP000245207"/>
    </source>
</evidence>
<sequence length="472" mass="53224">MSLRTKQPHVLVISYPAQGHVNPLLQFCKRLAAKGIKITFATTKSFSKTVHIDNNTLISFETFSDGFDNNTPGQFVPPDVHFPKLHEVGSKSLSDLVTKLDGLNAIIYDGFLHWALDVAKRFGIVGAAFFTQTCAVNSIYYHVNRNILKTPLSNSVVSLPGLPKLENWETPSFVHKCDVFPVVRDVVFSQFTDIDRADWVFFNSFYKLEEEHKKILASRSIEVKTYNLESKKVVDWMMKLWRVRTIGPTLPSMYLDKQLLDDEDYMINLLKPKSIECMNWLKNKPKRSVVYLSFGSLIQPGPEQMEEITSSLTDGEFSFLWAMKSSEEAKVPKEFLNGESKKGLVVTWCSQLEVLAHESIGCFVTHCGFNSILEAIGLGVPIVAIPQWSDQTTNAKYVEDVWCVGVRAKPDANGIVNRRALDECIREVMEGEKGNVIKNNVIKWRDSAKEAIGEGGSSDKNIDEFVAELKLQ</sequence>
<proteinExistence type="inferred from homology"/>
<gene>
    <name evidence="6" type="ORF">CTI12_AA370910</name>
</gene>
<dbReference type="EC" id="2.4.1.-" evidence="4"/>
<dbReference type="Proteomes" id="UP000245207">
    <property type="component" value="Unassembled WGS sequence"/>
</dbReference>
<comment type="similarity">
    <text evidence="1 3">Belongs to the UDP-glycosyltransferase family.</text>
</comment>
<dbReference type="InterPro" id="IPR035595">
    <property type="entry name" value="UDP_glycos_trans_CS"/>
</dbReference>
<dbReference type="PANTHER" id="PTHR11926">
    <property type="entry name" value="GLUCOSYL/GLUCURONOSYL TRANSFERASES"/>
    <property type="match status" value="1"/>
</dbReference>
<keyword evidence="2 3" id="KW-0808">Transferase</keyword>